<dbReference type="InterPro" id="IPR032704">
    <property type="entry name" value="Cms1"/>
</dbReference>
<evidence type="ECO:0000313" key="3">
    <source>
        <dbReference type="Proteomes" id="UP000053424"/>
    </source>
</evidence>
<feature type="compositionally biased region" description="Basic residues" evidence="1">
    <location>
        <begin position="72"/>
        <end position="88"/>
    </location>
</feature>
<evidence type="ECO:0000313" key="2">
    <source>
        <dbReference type="EMBL" id="KIM48853.1"/>
    </source>
</evidence>
<feature type="compositionally biased region" description="Acidic residues" evidence="1">
    <location>
        <begin position="1"/>
        <end position="13"/>
    </location>
</feature>
<dbReference type="GO" id="GO:0030686">
    <property type="term" value="C:90S preribosome"/>
    <property type="evidence" value="ECO:0007669"/>
    <property type="project" value="TreeGrafter"/>
</dbReference>
<dbReference type="STRING" id="686832.A0A0C2YGL6"/>
<dbReference type="PANTHER" id="PTHR24030:SF0">
    <property type="entry name" value="PROTEIN CMSS1"/>
    <property type="match status" value="1"/>
</dbReference>
<dbReference type="PANTHER" id="PTHR24030">
    <property type="entry name" value="PROTEIN CMSS1"/>
    <property type="match status" value="1"/>
</dbReference>
<evidence type="ECO:0000256" key="1">
    <source>
        <dbReference type="SAM" id="MobiDB-lite"/>
    </source>
</evidence>
<reference evidence="3" key="2">
    <citation type="submission" date="2015-01" db="EMBL/GenBank/DDBJ databases">
        <title>Evolutionary Origins and Diversification of the Mycorrhizal Mutualists.</title>
        <authorList>
            <consortium name="DOE Joint Genome Institute"/>
            <consortium name="Mycorrhizal Genomics Consortium"/>
            <person name="Kohler A."/>
            <person name="Kuo A."/>
            <person name="Nagy L.G."/>
            <person name="Floudas D."/>
            <person name="Copeland A."/>
            <person name="Barry K.W."/>
            <person name="Cichocki N."/>
            <person name="Veneault-Fourrey C."/>
            <person name="LaButti K."/>
            <person name="Lindquist E.A."/>
            <person name="Lipzen A."/>
            <person name="Lundell T."/>
            <person name="Morin E."/>
            <person name="Murat C."/>
            <person name="Riley R."/>
            <person name="Ohm R."/>
            <person name="Sun H."/>
            <person name="Tunlid A."/>
            <person name="Henrissat B."/>
            <person name="Grigoriev I.V."/>
            <person name="Hibbett D.S."/>
            <person name="Martin F."/>
        </authorList>
    </citation>
    <scope>NUCLEOTIDE SEQUENCE [LARGE SCALE GENOMIC DNA]</scope>
    <source>
        <strain evidence="3">h7</strain>
    </source>
</reference>
<dbReference type="AlphaFoldDB" id="A0A0C2YGL6"/>
<reference evidence="2 3" key="1">
    <citation type="submission" date="2014-04" db="EMBL/GenBank/DDBJ databases">
        <authorList>
            <consortium name="DOE Joint Genome Institute"/>
            <person name="Kuo A."/>
            <person name="Gay G."/>
            <person name="Dore J."/>
            <person name="Kohler A."/>
            <person name="Nagy L.G."/>
            <person name="Floudas D."/>
            <person name="Copeland A."/>
            <person name="Barry K.W."/>
            <person name="Cichocki N."/>
            <person name="Veneault-Fourrey C."/>
            <person name="LaButti K."/>
            <person name="Lindquist E.A."/>
            <person name="Lipzen A."/>
            <person name="Lundell T."/>
            <person name="Morin E."/>
            <person name="Murat C."/>
            <person name="Sun H."/>
            <person name="Tunlid A."/>
            <person name="Henrissat B."/>
            <person name="Grigoriev I.V."/>
            <person name="Hibbett D.S."/>
            <person name="Martin F."/>
            <person name="Nordberg H.P."/>
            <person name="Cantor M.N."/>
            <person name="Hua S.X."/>
        </authorList>
    </citation>
    <scope>NUCLEOTIDE SEQUENCE [LARGE SCALE GENOMIC DNA]</scope>
    <source>
        <strain evidence="3">h7</strain>
    </source>
</reference>
<feature type="region of interest" description="Disordered" evidence="1">
    <location>
        <begin position="1"/>
        <end position="88"/>
    </location>
</feature>
<feature type="compositionally biased region" description="Acidic residues" evidence="1">
    <location>
        <begin position="31"/>
        <end position="54"/>
    </location>
</feature>
<accession>A0A0C2YGL6</accession>
<dbReference type="Proteomes" id="UP000053424">
    <property type="component" value="Unassembled WGS sequence"/>
</dbReference>
<proteinExistence type="predicted"/>
<name>A0A0C2YGL6_HEBCY</name>
<sequence length="310" mass="34340">MQGGDDLEDDFVPDETVALSGDEGFGTAHLDEEDIFVDDGDDVEHDGEDEDEYEAKDALSQPAANGDPAVVAKKRKRREKEKEKKAKKRKLTETIEVVEGSITAQTPHELSNFLSTMQTKCFPDLSVLEMDDLRIPETSIADTTSWTGPRSLDQLVDFIMKTLPSLRLRLSQKSKSNGAPTLLYIAGAALRVADVTRVLKNKKLQGEKGGDVAKLFAKHFKLSQHVTYLKRTKIGAAVGTPGRLGKLLNETDSLSVSALSHIILDITHKDAKNRNLLEIPETRDEVFKTVFNQEQILNGIKEGRIQVVLF</sequence>
<gene>
    <name evidence="2" type="ORF">M413DRAFT_438029</name>
</gene>
<dbReference type="EMBL" id="KN831768">
    <property type="protein sequence ID" value="KIM48853.1"/>
    <property type="molecule type" value="Genomic_DNA"/>
</dbReference>
<organism evidence="2 3">
    <name type="scientific">Hebeloma cylindrosporum</name>
    <dbReference type="NCBI Taxonomy" id="76867"/>
    <lineage>
        <taxon>Eukaryota</taxon>
        <taxon>Fungi</taxon>
        <taxon>Dikarya</taxon>
        <taxon>Basidiomycota</taxon>
        <taxon>Agaricomycotina</taxon>
        <taxon>Agaricomycetes</taxon>
        <taxon>Agaricomycetidae</taxon>
        <taxon>Agaricales</taxon>
        <taxon>Agaricineae</taxon>
        <taxon>Hymenogastraceae</taxon>
        <taxon>Hebeloma</taxon>
    </lineage>
</organism>
<evidence type="ECO:0008006" key="4">
    <source>
        <dbReference type="Google" id="ProtNLM"/>
    </source>
</evidence>
<keyword evidence="3" id="KW-1185">Reference proteome</keyword>
<protein>
    <recommendedName>
        <fullName evidence="4">Protein CMS1</fullName>
    </recommendedName>
</protein>
<dbReference type="HOGENOM" id="CLU_057568_1_0_1"/>
<dbReference type="Pfam" id="PF14617">
    <property type="entry name" value="CMS1"/>
    <property type="match status" value="1"/>
</dbReference>
<dbReference type="OrthoDB" id="1929311at2759"/>
<dbReference type="GO" id="GO:0005634">
    <property type="term" value="C:nucleus"/>
    <property type="evidence" value="ECO:0007669"/>
    <property type="project" value="TreeGrafter"/>
</dbReference>